<organism evidence="6 7">
    <name type="scientific">Zavarzinia aquatilis</name>
    <dbReference type="NCBI Taxonomy" id="2211142"/>
    <lineage>
        <taxon>Bacteria</taxon>
        <taxon>Pseudomonadati</taxon>
        <taxon>Pseudomonadota</taxon>
        <taxon>Alphaproteobacteria</taxon>
        <taxon>Rhodospirillales</taxon>
        <taxon>Zavarziniaceae</taxon>
        <taxon>Zavarzinia</taxon>
    </lineage>
</organism>
<feature type="domain" description="CusB-like beta-barrel" evidence="4">
    <location>
        <begin position="208"/>
        <end position="277"/>
    </location>
</feature>
<gene>
    <name evidence="6" type="ORF">DKG74_06615</name>
</gene>
<feature type="coiled-coil region" evidence="2">
    <location>
        <begin position="101"/>
        <end position="128"/>
    </location>
</feature>
<evidence type="ECO:0000313" key="7">
    <source>
        <dbReference type="Proteomes" id="UP000245461"/>
    </source>
</evidence>
<dbReference type="GO" id="GO:1990281">
    <property type="term" value="C:efflux pump complex"/>
    <property type="evidence" value="ECO:0007669"/>
    <property type="project" value="TreeGrafter"/>
</dbReference>
<dbReference type="Pfam" id="PF25954">
    <property type="entry name" value="Beta-barrel_RND_2"/>
    <property type="match status" value="1"/>
</dbReference>
<dbReference type="NCBIfam" id="TIGR01730">
    <property type="entry name" value="RND_mfp"/>
    <property type="match status" value="1"/>
</dbReference>
<name>A0A317EGC8_9PROT</name>
<keyword evidence="7" id="KW-1185">Reference proteome</keyword>
<keyword evidence="2" id="KW-0175">Coiled coil</keyword>
<dbReference type="Pfam" id="PF25973">
    <property type="entry name" value="BSH_CzcB"/>
    <property type="match status" value="1"/>
</dbReference>
<dbReference type="Gene3D" id="2.40.50.100">
    <property type="match status" value="1"/>
</dbReference>
<comment type="similarity">
    <text evidence="1">Belongs to the membrane fusion protein (MFP) (TC 8.A.1) family.</text>
</comment>
<dbReference type="SUPFAM" id="SSF111369">
    <property type="entry name" value="HlyD-like secretion proteins"/>
    <property type="match status" value="1"/>
</dbReference>
<evidence type="ECO:0000313" key="6">
    <source>
        <dbReference type="EMBL" id="PWR24473.1"/>
    </source>
</evidence>
<dbReference type="InterPro" id="IPR058647">
    <property type="entry name" value="BSH_CzcB-like"/>
</dbReference>
<feature type="signal peptide" evidence="3">
    <location>
        <begin position="1"/>
        <end position="25"/>
    </location>
</feature>
<reference evidence="6 7" key="1">
    <citation type="submission" date="2018-05" db="EMBL/GenBank/DDBJ databases">
        <title>Zavarzinia sp. HR-AS.</title>
        <authorList>
            <person name="Lee Y."/>
            <person name="Jeon C.O."/>
        </authorList>
    </citation>
    <scope>NUCLEOTIDE SEQUENCE [LARGE SCALE GENOMIC DNA]</scope>
    <source>
        <strain evidence="6 7">HR-AS</strain>
    </source>
</reference>
<dbReference type="OrthoDB" id="7265739at2"/>
<dbReference type="PANTHER" id="PTHR30469">
    <property type="entry name" value="MULTIDRUG RESISTANCE PROTEIN MDTA"/>
    <property type="match status" value="1"/>
</dbReference>
<keyword evidence="3" id="KW-0732">Signal</keyword>
<dbReference type="Gene3D" id="2.40.30.170">
    <property type="match status" value="1"/>
</dbReference>
<feature type="domain" description="CzcB-like barrel-sandwich hybrid" evidence="5">
    <location>
        <begin position="62"/>
        <end position="200"/>
    </location>
</feature>
<comment type="caution">
    <text evidence="6">The sequence shown here is derived from an EMBL/GenBank/DDBJ whole genome shotgun (WGS) entry which is preliminary data.</text>
</comment>
<dbReference type="Proteomes" id="UP000245461">
    <property type="component" value="Unassembled WGS sequence"/>
</dbReference>
<evidence type="ECO:0000259" key="5">
    <source>
        <dbReference type="Pfam" id="PF25973"/>
    </source>
</evidence>
<dbReference type="RefSeq" id="WP_109903934.1">
    <property type="nucleotide sequence ID" value="NZ_QGLE01000003.1"/>
</dbReference>
<proteinExistence type="inferred from homology"/>
<dbReference type="EMBL" id="QGLE01000003">
    <property type="protein sequence ID" value="PWR24473.1"/>
    <property type="molecule type" value="Genomic_DNA"/>
</dbReference>
<protein>
    <submittedName>
        <fullName evidence="6">Efflux RND transporter periplasmic adaptor subunit</fullName>
    </submittedName>
</protein>
<evidence type="ECO:0000259" key="4">
    <source>
        <dbReference type="Pfam" id="PF25954"/>
    </source>
</evidence>
<evidence type="ECO:0000256" key="1">
    <source>
        <dbReference type="ARBA" id="ARBA00009477"/>
    </source>
</evidence>
<dbReference type="Gene3D" id="1.10.287.470">
    <property type="entry name" value="Helix hairpin bin"/>
    <property type="match status" value="1"/>
</dbReference>
<accession>A0A317EGC8</accession>
<dbReference type="InterPro" id="IPR006143">
    <property type="entry name" value="RND_pump_MFP"/>
</dbReference>
<feature type="chain" id="PRO_5016428984" evidence="3">
    <location>
        <begin position="26"/>
        <end position="358"/>
    </location>
</feature>
<dbReference type="GO" id="GO:0015562">
    <property type="term" value="F:efflux transmembrane transporter activity"/>
    <property type="evidence" value="ECO:0007669"/>
    <property type="project" value="TreeGrafter"/>
</dbReference>
<dbReference type="InterPro" id="IPR058792">
    <property type="entry name" value="Beta-barrel_RND_2"/>
</dbReference>
<evidence type="ECO:0000256" key="2">
    <source>
        <dbReference type="SAM" id="Coils"/>
    </source>
</evidence>
<sequence>MAMFRFSLIPAALLCLSLAPPTAGAEGARPPAVTVTVARAANHDIARQVVVSGTIRAWEEITVAAEAQGLAVVEVGAEEGDSVAAGALLLRLNDTVLTAQRAQQAANLEAARAVLAEASANLARARDLQPRGAVSRQSLDERLAAQRTAAANVAVAEAALAEIDARLSQTVIRAPVAGVVSLRSVNLGQVVNAGTELFRLIRDGRLELQAEVPETAFGRLRPGLAAAVEVDGRADALPATLRRLSPTLDPRTRLGIAYLALGPDVALHPGMFATARIDLGVAQLLMVPQASIVWRGGIEGVFLIGDDGIARFTPISTGLRRDGLVEIRGGIAEGDRIALLGAGFLSDGDTVGVAEARS</sequence>
<dbReference type="Gene3D" id="2.40.420.20">
    <property type="match status" value="1"/>
</dbReference>
<dbReference type="PANTHER" id="PTHR30469:SF15">
    <property type="entry name" value="HLYD FAMILY OF SECRETION PROTEINS"/>
    <property type="match status" value="1"/>
</dbReference>
<dbReference type="AlphaFoldDB" id="A0A317EGC8"/>
<evidence type="ECO:0000256" key="3">
    <source>
        <dbReference type="SAM" id="SignalP"/>
    </source>
</evidence>